<dbReference type="Proteomes" id="UP000244527">
    <property type="component" value="Chromosome"/>
</dbReference>
<gene>
    <name evidence="1" type="ORF">FFWV33_06235</name>
</gene>
<dbReference type="EMBL" id="CP020918">
    <property type="protein sequence ID" value="AWG21160.1"/>
    <property type="molecule type" value="Genomic_DNA"/>
</dbReference>
<proteinExistence type="predicted"/>
<protein>
    <recommendedName>
        <fullName evidence="3">Pectate lyase superfamily protein domain-containing protein</fullName>
    </recommendedName>
</protein>
<evidence type="ECO:0000313" key="2">
    <source>
        <dbReference type="Proteomes" id="UP000244527"/>
    </source>
</evidence>
<dbReference type="InterPro" id="IPR011050">
    <property type="entry name" value="Pectin_lyase_fold/virulence"/>
</dbReference>
<organism evidence="1 2">
    <name type="scientific">Flavobacterium faecale</name>
    <dbReference type="NCBI Taxonomy" id="1355330"/>
    <lineage>
        <taxon>Bacteria</taxon>
        <taxon>Pseudomonadati</taxon>
        <taxon>Bacteroidota</taxon>
        <taxon>Flavobacteriia</taxon>
        <taxon>Flavobacteriales</taxon>
        <taxon>Flavobacteriaceae</taxon>
        <taxon>Flavobacterium</taxon>
    </lineage>
</organism>
<reference evidence="1 2" key="1">
    <citation type="submission" date="2017-04" db="EMBL/GenBank/DDBJ databases">
        <title>Compelte genome sequence of WV33.</title>
        <authorList>
            <person name="Lee P.C."/>
        </authorList>
    </citation>
    <scope>NUCLEOTIDE SEQUENCE [LARGE SCALE GENOMIC DNA]</scope>
    <source>
        <strain evidence="1 2">WV33</strain>
    </source>
</reference>
<sequence length="437" mass="47021">MLLMGTMMVSTIGGCQSTKKLSKVTQIGIEQNLVPAIFKVAGVGYQGPSQKEIDKLPVFTVNPTENATKMINKAILEASKSKNGGRVVLNPGRYVVDGLVLKSNVHILMRAGVLLRADQDDVSKRNQVKQIFEIGTEESLENVSIIGEGKGDTRARIKYVRENSDPKKGGSRAFSTGRVQNLFIQNVVIDDDQTRFSGVAFTFKKGDNSKDGCATNVTVDNVEQINALYGYGLIQANTGSNMLLSNLVCSGGVAARIETDNRGREAQIKVGVDNIRIENVTSVKGKCAVYFKPHNLVSGTVTVDGAHSIGSQLCIEIRDGREGGRFAADSWIKNVTAVYTLDAPVHFSGKSSIPNCLLSYFKDDIKVDAENKGVRQGPSIAVIGDYVGQIKIDKASVSASVPAHTELANTVAARVLIVTKDAYRGKDADKQCGEKAY</sequence>
<keyword evidence="2" id="KW-1185">Reference proteome</keyword>
<evidence type="ECO:0008006" key="3">
    <source>
        <dbReference type="Google" id="ProtNLM"/>
    </source>
</evidence>
<accession>A0A2S1LBN7</accession>
<evidence type="ECO:0000313" key="1">
    <source>
        <dbReference type="EMBL" id="AWG21160.1"/>
    </source>
</evidence>
<dbReference type="AlphaFoldDB" id="A0A2S1LBN7"/>
<dbReference type="SUPFAM" id="SSF51126">
    <property type="entry name" value="Pectin lyase-like"/>
    <property type="match status" value="1"/>
</dbReference>
<dbReference type="InterPro" id="IPR012334">
    <property type="entry name" value="Pectin_lyas_fold"/>
</dbReference>
<dbReference type="Gene3D" id="2.160.20.10">
    <property type="entry name" value="Single-stranded right-handed beta-helix, Pectin lyase-like"/>
    <property type="match status" value="1"/>
</dbReference>
<dbReference type="KEGG" id="ffa:FFWV33_06235"/>
<name>A0A2S1LBN7_9FLAO</name>